<comment type="caution">
    <text evidence="1">The sequence shown here is derived from an EMBL/GenBank/DDBJ whole genome shotgun (WGS) entry which is preliminary data.</text>
</comment>
<dbReference type="EMBL" id="JADEXP010000208">
    <property type="protein sequence ID" value="MBE9068861.1"/>
    <property type="molecule type" value="Genomic_DNA"/>
</dbReference>
<organism evidence="1 2">
    <name type="scientific">Leptolyngbya cf. ectocarpi LEGE 11479</name>
    <dbReference type="NCBI Taxonomy" id="1828722"/>
    <lineage>
        <taxon>Bacteria</taxon>
        <taxon>Bacillati</taxon>
        <taxon>Cyanobacteriota</taxon>
        <taxon>Cyanophyceae</taxon>
        <taxon>Leptolyngbyales</taxon>
        <taxon>Leptolyngbyaceae</taxon>
        <taxon>Leptolyngbya group</taxon>
        <taxon>Leptolyngbya</taxon>
    </lineage>
</organism>
<proteinExistence type="predicted"/>
<keyword evidence="2" id="KW-1185">Reference proteome</keyword>
<reference evidence="1" key="1">
    <citation type="submission" date="2020-10" db="EMBL/GenBank/DDBJ databases">
        <authorList>
            <person name="Castelo-Branco R."/>
            <person name="Eusebio N."/>
            <person name="Adriana R."/>
            <person name="Vieira A."/>
            <person name="Brugerolle De Fraissinette N."/>
            <person name="Rezende De Castro R."/>
            <person name="Schneider M.P."/>
            <person name="Vasconcelos V."/>
            <person name="Leao P.N."/>
        </authorList>
    </citation>
    <scope>NUCLEOTIDE SEQUENCE</scope>
    <source>
        <strain evidence="1">LEGE 11479</strain>
    </source>
</reference>
<gene>
    <name evidence="1" type="ORF">IQ260_19640</name>
</gene>
<evidence type="ECO:0000313" key="2">
    <source>
        <dbReference type="Proteomes" id="UP000615026"/>
    </source>
</evidence>
<dbReference type="AlphaFoldDB" id="A0A928ZWQ1"/>
<accession>A0A928ZWQ1</accession>
<name>A0A928ZWQ1_LEPEC</name>
<sequence>MAWQYAGQVQVSGRSWSQVIPVASPQLRLTYHSINPTVLRVQFYGWLRIFYAEHGLYSDRWDRIWPKVEQEFVSLHPWEPVLGRHEIQFRQGGRRVAVDGWSVTVEYWLSLDKTDDPLDEDDLDLLIGDEAFTVDDLPIEFT</sequence>
<evidence type="ECO:0000313" key="1">
    <source>
        <dbReference type="EMBL" id="MBE9068861.1"/>
    </source>
</evidence>
<dbReference type="RefSeq" id="WP_193994788.1">
    <property type="nucleotide sequence ID" value="NZ_JADEXP010000208.1"/>
</dbReference>
<protein>
    <submittedName>
        <fullName evidence="1">Uncharacterized protein</fullName>
    </submittedName>
</protein>
<dbReference type="Proteomes" id="UP000615026">
    <property type="component" value="Unassembled WGS sequence"/>
</dbReference>